<gene>
    <name evidence="3" type="ORF">N656DRAFT_837638</name>
</gene>
<dbReference type="InterPro" id="IPR058317">
    <property type="entry name" value="DUF8004"/>
</dbReference>
<proteinExistence type="predicted"/>
<feature type="compositionally biased region" description="Basic and acidic residues" evidence="1">
    <location>
        <begin position="1115"/>
        <end position="1140"/>
    </location>
</feature>
<dbReference type="Proteomes" id="UP001302812">
    <property type="component" value="Unassembled WGS sequence"/>
</dbReference>
<feature type="compositionally biased region" description="Basic and acidic residues" evidence="1">
    <location>
        <begin position="11"/>
        <end position="26"/>
    </location>
</feature>
<feature type="compositionally biased region" description="Low complexity" evidence="1">
    <location>
        <begin position="850"/>
        <end position="861"/>
    </location>
</feature>
<accession>A0AAN6TC66</accession>
<name>A0AAN6TC66_9PEZI</name>
<organism evidence="3 4">
    <name type="scientific">Canariomyces notabilis</name>
    <dbReference type="NCBI Taxonomy" id="2074819"/>
    <lineage>
        <taxon>Eukaryota</taxon>
        <taxon>Fungi</taxon>
        <taxon>Dikarya</taxon>
        <taxon>Ascomycota</taxon>
        <taxon>Pezizomycotina</taxon>
        <taxon>Sordariomycetes</taxon>
        <taxon>Sordariomycetidae</taxon>
        <taxon>Sordariales</taxon>
        <taxon>Chaetomiaceae</taxon>
        <taxon>Canariomyces</taxon>
    </lineage>
</organism>
<reference evidence="3" key="2">
    <citation type="submission" date="2023-05" db="EMBL/GenBank/DDBJ databases">
        <authorList>
            <consortium name="Lawrence Berkeley National Laboratory"/>
            <person name="Steindorff A."/>
            <person name="Hensen N."/>
            <person name="Bonometti L."/>
            <person name="Westerberg I."/>
            <person name="Brannstrom I.O."/>
            <person name="Guillou S."/>
            <person name="Cros-Aarteil S."/>
            <person name="Calhoun S."/>
            <person name="Haridas S."/>
            <person name="Kuo A."/>
            <person name="Mondo S."/>
            <person name="Pangilinan J."/>
            <person name="Riley R."/>
            <person name="Labutti K."/>
            <person name="Andreopoulos B."/>
            <person name="Lipzen A."/>
            <person name="Chen C."/>
            <person name="Yanf M."/>
            <person name="Daum C."/>
            <person name="Ng V."/>
            <person name="Clum A."/>
            <person name="Ohm R."/>
            <person name="Martin F."/>
            <person name="Silar P."/>
            <person name="Natvig D."/>
            <person name="Lalanne C."/>
            <person name="Gautier V."/>
            <person name="Ament-Velasquez S.L."/>
            <person name="Kruys A."/>
            <person name="Hutchinson M.I."/>
            <person name="Powell A.J."/>
            <person name="Barry K."/>
            <person name="Miller A.N."/>
            <person name="Grigoriev I.V."/>
            <person name="Debuchy R."/>
            <person name="Gladieux P."/>
            <person name="Thoren M.H."/>
            <person name="Johannesson H."/>
        </authorList>
    </citation>
    <scope>NUCLEOTIDE SEQUENCE</scope>
    <source>
        <strain evidence="3">CBS 508.74</strain>
    </source>
</reference>
<dbReference type="GeneID" id="89942959"/>
<keyword evidence="4" id="KW-1185">Reference proteome</keyword>
<feature type="compositionally biased region" description="Low complexity" evidence="1">
    <location>
        <begin position="1063"/>
        <end position="1078"/>
    </location>
</feature>
<sequence length="1163" mass="127484">MSGRSAYVRKKITETKPGEKSADARGRAKSSASSDNATLSDYPVGGVPGLRQDRERERDVTGVGTTNARFLKFSEPAREDETLAYHNGIAGYGNQSSGSQSGSSVDGRRDGATTSHLHRPLDDFAYARARRPVIKTEDVSGIEKSGLRSALDKKSDEVRKGLVKAFTFKKKDKKGHDTDAVLDFRPQSAATVRPTFAPASHSREPIDEEYEPDVPPVGYQGGTPLSPDVPWDERGGLMSPSQIANKPSTVFDVVNAFHVKRWIGGGRPVQRWNKLRKDPELWDPNGDVLVFFGYRGQSPRPEPSFRLSSHVIEATESRFLITLLREGSTEEDIHMPTSPPGAPPMLQHHGSYRHQQHLGPAEFGHSREPTPPISQDSSLREMDGQISYEMYFPVPTHMTRLDQVRDVITTRNIFALLYHASLVGLSLHQALADLFSRLEMYMQPDADNVGTILDYLAARGIDDVRNDPETAVSLLAWSEGSDIRWEEGWCESFLHCAGMYSRLEKCADFHHVTPITRTLLERAYLETQLRVQAAEERLAAFQYSSMWPSSVAIPANASGPVGVSPAKAAADRLQMFFVQYYTREFGSWPPPPPRQAPGQPAIGIAHGGDDGEEEVWLTRTVAQTLQRDFAALYDYLVNRDIVWDGSEARPGRKWMLVSESGNRAFEADRPEVPMTDMLIEFDNKNRFPHIPYPYPLVPESIPPGAGGGGTGRSGAMERRIQLAYAEATNIYVLGSESTHSNLIDAFGKFEKADRIGDVDPATARLGRWVLIYGVLQTLASISVDAPNVRYRDGVAYHLSPRLKGAKMPPWKSSSHHDAHRHRHHNPFPEATHELSHCWTVPATWSAGSRSASNANTSGAESSAEEGGGGDASPVRAYGYRGKKYPFPMPQHKKLPLPPPSATSISTTSRSAHRSNSSIRTTPSAAGSAPTSALPPTPTSTAHTASSVYTAATSTSSSSAPTSLTASAAYSSHESDCSSSMSPTSPPFPSVPARHRGRRPGRENNSNSAVAHHHHMVSPAVGGGGRRYIDPVEEEEQYHAHHAHAHARPPPGRYEQQMGGGGSSSQNWNNNNHNNNNGYRQGSSAFLVLDELMDDDEGEGFATAFNSAVRLGTESGWDRDQDRQGQVPDRRTRGDREDRSGHSPSPGPVIRDFDDLDVIDQHAP</sequence>
<feature type="compositionally biased region" description="Low complexity" evidence="1">
    <location>
        <begin position="92"/>
        <end position="105"/>
    </location>
</feature>
<comment type="caution">
    <text evidence="3">The sequence shown here is derived from an EMBL/GenBank/DDBJ whole genome shotgun (WGS) entry which is preliminary data.</text>
</comment>
<dbReference type="EMBL" id="MU853345">
    <property type="protein sequence ID" value="KAK4111664.1"/>
    <property type="molecule type" value="Genomic_DNA"/>
</dbReference>
<feature type="compositionally biased region" description="Basic and acidic residues" evidence="1">
    <location>
        <begin position="51"/>
        <end position="60"/>
    </location>
</feature>
<dbReference type="Pfam" id="PF26013">
    <property type="entry name" value="DUF8004"/>
    <property type="match status" value="1"/>
</dbReference>
<protein>
    <recommendedName>
        <fullName evidence="2">DUF8004 domain-containing protein</fullName>
    </recommendedName>
</protein>
<evidence type="ECO:0000256" key="1">
    <source>
        <dbReference type="SAM" id="MobiDB-lite"/>
    </source>
</evidence>
<dbReference type="PANTHER" id="PTHR39601:SF2">
    <property type="entry name" value="CHORIOGENIN HMINOR"/>
    <property type="match status" value="1"/>
</dbReference>
<dbReference type="PANTHER" id="PTHR39601">
    <property type="entry name" value="CHORIOGENIN HMINOR"/>
    <property type="match status" value="1"/>
</dbReference>
<dbReference type="RefSeq" id="XP_064669234.1">
    <property type="nucleotide sequence ID" value="XM_064818833.1"/>
</dbReference>
<feature type="domain" description="DUF8004" evidence="2">
    <location>
        <begin position="451"/>
        <end position="542"/>
    </location>
</feature>
<feature type="region of interest" description="Disordered" evidence="1">
    <location>
        <begin position="589"/>
        <end position="609"/>
    </location>
</feature>
<dbReference type="AlphaFoldDB" id="A0AAN6TC66"/>
<feature type="region of interest" description="Disordered" evidence="1">
    <location>
        <begin position="1110"/>
        <end position="1163"/>
    </location>
</feature>
<feature type="region of interest" description="Disordered" evidence="1">
    <location>
        <begin position="1"/>
        <end position="118"/>
    </location>
</feature>
<feature type="region of interest" description="Disordered" evidence="1">
    <location>
        <begin position="193"/>
        <end position="213"/>
    </location>
</feature>
<reference evidence="3" key="1">
    <citation type="journal article" date="2023" name="Mol. Phylogenet. Evol.">
        <title>Genome-scale phylogeny and comparative genomics of the fungal order Sordariales.</title>
        <authorList>
            <person name="Hensen N."/>
            <person name="Bonometti L."/>
            <person name="Westerberg I."/>
            <person name="Brannstrom I.O."/>
            <person name="Guillou S."/>
            <person name="Cros-Aarteil S."/>
            <person name="Calhoun S."/>
            <person name="Haridas S."/>
            <person name="Kuo A."/>
            <person name="Mondo S."/>
            <person name="Pangilinan J."/>
            <person name="Riley R."/>
            <person name="LaButti K."/>
            <person name="Andreopoulos B."/>
            <person name="Lipzen A."/>
            <person name="Chen C."/>
            <person name="Yan M."/>
            <person name="Daum C."/>
            <person name="Ng V."/>
            <person name="Clum A."/>
            <person name="Steindorff A."/>
            <person name="Ohm R.A."/>
            <person name="Martin F."/>
            <person name="Silar P."/>
            <person name="Natvig D.O."/>
            <person name="Lalanne C."/>
            <person name="Gautier V."/>
            <person name="Ament-Velasquez S.L."/>
            <person name="Kruys A."/>
            <person name="Hutchinson M.I."/>
            <person name="Powell A.J."/>
            <person name="Barry K."/>
            <person name="Miller A.N."/>
            <person name="Grigoriev I.V."/>
            <person name="Debuchy R."/>
            <person name="Gladieux P."/>
            <person name="Hiltunen Thoren M."/>
            <person name="Johannesson H."/>
        </authorList>
    </citation>
    <scope>NUCLEOTIDE SEQUENCE</scope>
    <source>
        <strain evidence="3">CBS 508.74</strain>
    </source>
</reference>
<feature type="compositionally biased region" description="Low complexity" evidence="1">
    <location>
        <begin position="938"/>
        <end position="982"/>
    </location>
</feature>
<feature type="region of interest" description="Disordered" evidence="1">
    <location>
        <begin position="804"/>
        <end position="828"/>
    </location>
</feature>
<evidence type="ECO:0000313" key="4">
    <source>
        <dbReference type="Proteomes" id="UP001302812"/>
    </source>
</evidence>
<feature type="compositionally biased region" description="Polar residues" evidence="1">
    <location>
        <begin position="30"/>
        <end position="39"/>
    </location>
</feature>
<feature type="compositionally biased region" description="Low complexity" evidence="1">
    <location>
        <begin position="920"/>
        <end position="931"/>
    </location>
</feature>
<evidence type="ECO:0000313" key="3">
    <source>
        <dbReference type="EMBL" id="KAK4111664.1"/>
    </source>
</evidence>
<feature type="region of interest" description="Disordered" evidence="1">
    <location>
        <begin position="848"/>
        <end position="1078"/>
    </location>
</feature>
<evidence type="ECO:0000259" key="2">
    <source>
        <dbReference type="Pfam" id="PF26013"/>
    </source>
</evidence>